<sequence>MALSSEEPTINHSPDDFSMSETGQFIQYENLFAKAEKAISAAAKESRRNHDGVFINEELSDFDANERKLVRCYSSESLNSVNSESSVIEDTLESYGQVEIILDYSQQHSRLNITVVQARDLRSAWNNDSPTDSFVQVYVLPDKEVKGQTKVYRRSANPVYNERLTMPVKKDALTHRTVRLEVCGLDRYQQHGDIGIAEVKLGAVEWFPGPFSTWVNLIEKAEKPDYHGDILFSLSYLPTAERLTMVVVKARGLKWKGGKKTGDPYVKVYLMIDGKKVNKKKTTVKKGDDCPIYNEAMIFSVPATMLEKNITLRCTVAEYSSGGKDPHIGHVLVGPNSKGAGLTHWNQMRATLRKPVAMWHSLRL</sequence>
<feature type="domain" description="C2" evidence="1">
    <location>
        <begin position="94"/>
        <end position="215"/>
    </location>
</feature>
<dbReference type="GO" id="GO:0048488">
    <property type="term" value="P:synaptic vesicle endocytosis"/>
    <property type="evidence" value="ECO:0007669"/>
    <property type="project" value="TreeGrafter"/>
</dbReference>
<dbReference type="Gene3D" id="2.60.40.150">
    <property type="entry name" value="C2 domain"/>
    <property type="match status" value="2"/>
</dbReference>
<dbReference type="GO" id="GO:0001786">
    <property type="term" value="F:phosphatidylserine binding"/>
    <property type="evidence" value="ECO:0007669"/>
    <property type="project" value="TreeGrafter"/>
</dbReference>
<accession>A0A9Q1BSA9</accession>
<dbReference type="GO" id="GO:0048791">
    <property type="term" value="P:calcium ion-regulated exocytosis of neurotransmitter"/>
    <property type="evidence" value="ECO:0007669"/>
    <property type="project" value="TreeGrafter"/>
</dbReference>
<dbReference type="GO" id="GO:0098793">
    <property type="term" value="C:presynapse"/>
    <property type="evidence" value="ECO:0007669"/>
    <property type="project" value="GOC"/>
</dbReference>
<dbReference type="GO" id="GO:0005509">
    <property type="term" value="F:calcium ion binding"/>
    <property type="evidence" value="ECO:0007669"/>
    <property type="project" value="TreeGrafter"/>
</dbReference>
<evidence type="ECO:0000313" key="2">
    <source>
        <dbReference type="EMBL" id="KAJ8031745.1"/>
    </source>
</evidence>
<gene>
    <name evidence="2" type="ORF">HOLleu_25046</name>
</gene>
<dbReference type="GO" id="GO:0005886">
    <property type="term" value="C:plasma membrane"/>
    <property type="evidence" value="ECO:0007669"/>
    <property type="project" value="TreeGrafter"/>
</dbReference>
<evidence type="ECO:0000313" key="3">
    <source>
        <dbReference type="Proteomes" id="UP001152320"/>
    </source>
</evidence>
<dbReference type="GO" id="GO:0005544">
    <property type="term" value="F:calcium-dependent phospholipid binding"/>
    <property type="evidence" value="ECO:0007669"/>
    <property type="project" value="TreeGrafter"/>
</dbReference>
<dbReference type="GO" id="GO:0070382">
    <property type="term" value="C:exocytic vesicle"/>
    <property type="evidence" value="ECO:0007669"/>
    <property type="project" value="TreeGrafter"/>
</dbReference>
<feature type="domain" description="C2" evidence="1">
    <location>
        <begin position="226"/>
        <end position="360"/>
    </location>
</feature>
<dbReference type="EMBL" id="JAIZAY010000012">
    <property type="protein sequence ID" value="KAJ8031745.1"/>
    <property type="molecule type" value="Genomic_DNA"/>
</dbReference>
<keyword evidence="3" id="KW-1185">Reference proteome</keyword>
<organism evidence="2 3">
    <name type="scientific">Holothuria leucospilota</name>
    <name type="common">Black long sea cucumber</name>
    <name type="synonym">Mertensiothuria leucospilota</name>
    <dbReference type="NCBI Taxonomy" id="206669"/>
    <lineage>
        <taxon>Eukaryota</taxon>
        <taxon>Metazoa</taxon>
        <taxon>Echinodermata</taxon>
        <taxon>Eleutherozoa</taxon>
        <taxon>Echinozoa</taxon>
        <taxon>Holothuroidea</taxon>
        <taxon>Aspidochirotacea</taxon>
        <taxon>Aspidochirotida</taxon>
        <taxon>Holothuriidae</taxon>
        <taxon>Holothuria</taxon>
    </lineage>
</organism>
<proteinExistence type="predicted"/>
<dbReference type="GO" id="GO:0030276">
    <property type="term" value="F:clathrin binding"/>
    <property type="evidence" value="ECO:0007669"/>
    <property type="project" value="TreeGrafter"/>
</dbReference>
<dbReference type="AlphaFoldDB" id="A0A9Q1BSA9"/>
<dbReference type="SUPFAM" id="SSF49562">
    <property type="entry name" value="C2 domain (Calcium/lipid-binding domain, CaLB)"/>
    <property type="match status" value="2"/>
</dbReference>
<dbReference type="PROSITE" id="PS50004">
    <property type="entry name" value="C2"/>
    <property type="match status" value="2"/>
</dbReference>
<dbReference type="InterPro" id="IPR000008">
    <property type="entry name" value="C2_dom"/>
</dbReference>
<dbReference type="SMART" id="SM00239">
    <property type="entry name" value="C2"/>
    <property type="match status" value="2"/>
</dbReference>
<dbReference type="InterPro" id="IPR035892">
    <property type="entry name" value="C2_domain_sf"/>
</dbReference>
<dbReference type="Pfam" id="PF00168">
    <property type="entry name" value="C2"/>
    <property type="match status" value="2"/>
</dbReference>
<dbReference type="GO" id="GO:0000149">
    <property type="term" value="F:SNARE binding"/>
    <property type="evidence" value="ECO:0007669"/>
    <property type="project" value="TreeGrafter"/>
</dbReference>
<protein>
    <submittedName>
        <fullName evidence="2">Synaptotagmin-12</fullName>
    </submittedName>
</protein>
<evidence type="ECO:0000259" key="1">
    <source>
        <dbReference type="PROSITE" id="PS50004"/>
    </source>
</evidence>
<dbReference type="OrthoDB" id="67700at2759"/>
<dbReference type="PANTHER" id="PTHR10024">
    <property type="entry name" value="SYNAPTOTAGMIN"/>
    <property type="match status" value="1"/>
</dbReference>
<name>A0A9Q1BSA9_HOLLE</name>
<dbReference type="Proteomes" id="UP001152320">
    <property type="component" value="Chromosome 12"/>
</dbReference>
<dbReference type="PANTHER" id="PTHR10024:SF252">
    <property type="entry name" value="SYNAPTOTAGMIN-12"/>
    <property type="match status" value="1"/>
</dbReference>
<reference evidence="2" key="1">
    <citation type="submission" date="2021-10" db="EMBL/GenBank/DDBJ databases">
        <title>Tropical sea cucumber genome reveals ecological adaptation and Cuvierian tubules defense mechanism.</title>
        <authorList>
            <person name="Chen T."/>
        </authorList>
    </citation>
    <scope>NUCLEOTIDE SEQUENCE</scope>
    <source>
        <strain evidence="2">Nanhai2018</strain>
        <tissue evidence="2">Muscle</tissue>
    </source>
</reference>
<comment type="caution">
    <text evidence="2">The sequence shown here is derived from an EMBL/GenBank/DDBJ whole genome shotgun (WGS) entry which is preliminary data.</text>
</comment>